<evidence type="ECO:0000259" key="6">
    <source>
        <dbReference type="PROSITE" id="PS51007"/>
    </source>
</evidence>
<dbReference type="PROSITE" id="PS51007">
    <property type="entry name" value="CYTC"/>
    <property type="match status" value="1"/>
</dbReference>
<dbReference type="SUPFAM" id="SSF46626">
    <property type="entry name" value="Cytochrome c"/>
    <property type="match status" value="2"/>
</dbReference>
<evidence type="ECO:0000256" key="2">
    <source>
        <dbReference type="ARBA" id="ARBA00022723"/>
    </source>
</evidence>
<evidence type="ECO:0000256" key="3">
    <source>
        <dbReference type="ARBA" id="ARBA00023004"/>
    </source>
</evidence>
<feature type="domain" description="Cytochrome c" evidence="6">
    <location>
        <begin position="53"/>
        <end position="191"/>
    </location>
</feature>
<evidence type="ECO:0000256" key="4">
    <source>
        <dbReference type="PROSITE-ProRule" id="PRU00433"/>
    </source>
</evidence>
<dbReference type="Gene3D" id="2.120.10.30">
    <property type="entry name" value="TolB, C-terminal domain"/>
    <property type="match status" value="1"/>
</dbReference>
<keyword evidence="2 4" id="KW-0479">Metal-binding</keyword>
<dbReference type="SUPFAM" id="SSF63829">
    <property type="entry name" value="Calcium-dependent phosphotriesterase"/>
    <property type="match status" value="1"/>
</dbReference>
<feature type="signal peptide" evidence="5">
    <location>
        <begin position="1"/>
        <end position="29"/>
    </location>
</feature>
<gene>
    <name evidence="7" type="ORF">LOC71_22025</name>
</gene>
<sequence>MSHPRSNGLCLRTLTSLLLSCLTCQMAMAADDMEATLRSKAPNRLLAEASVLGDPERGAVLFHQPSLGCVQCHLPSPEGERLGPDLTTLGERATYDHIIQSILDPSEIIAEGFENWMLLTDSGQVIQGKILSETDTVITVQLSSGAAATTVDPDEVVSRKRLVSTMPAQLANRLTKTSDFYDLVGYVVEIGRGGQDAFQRLQPSEAEIAVPPLPEYESKLDHAAFITEWDPRTFDRGAKVYQQVCQNCHGDHDEAGSLPNALRFASGQFNSGSDPFSMYRTLTHGYRMMLPQHQLVPRQKYDVIHFIRESYLKEHNPDAYVEITPEYLAGLPSGTSRGARATRSEPWREMDYGPFLISTYEINGPDTEPRRRIPREELQAAAREGRAPRETWPDNTNFAYKGIAVRLDDGPGGISRGSDWIVFDHDTMRVAAAWSGEGFIDWEGILFNGHHAVTPRTVDDLVFQTPAEPGWANPQTGSFEDSRLVGKDGRHYGPLPKEWAEYKGIYKHADRVIIAYQIGEAEILETQGLIRSDEGPTVWQRVLNIGPRSHELLLRTHPNNTKCGMFGDAIDLSNDPKLPSGVTRILPSDQVSRIEIRLATKPVEALLYRTSDGSEYEVEDLRALTHGGKAEWTQKISTTTDATHSRGPFHVDTLQRPIKNPWNSRLRLSGLDFLDNGQGMVVCCADGDVWKITGHANDAGQLSWRRIASGLFHPLGIKVVDGAIYVTCRDQIVILRDLNNDGETDFYECFNDDHQVTDHFHEFAMGLQADEDGNLYYAKSARHARDSLVPHHGTLLKVSADGQTTQIVANGFRAANGVCLNPDGSFFVTDQEGHWTPMNRINRVVEGGFYGNIYSYGAPDDTSDQAMQQPLCWPNKPTDRSPAELLWVDSQKWGSLNSSLLSLSYGYGKVFVVPHEQVGQTWQGGICQLPIPRFETGVMRGRFSPGDGQLYVCGMQAWGSDQTESTGGLYRVRATDQPKHLPTKIEALSDRIRIQFTEPIDKEFASDTSNFLVDTWGLRRTANYGSRRYDEKSMLVESASVSNDGLTLELHLPDLQPTWCMEISYRLKDSHGEMFRGSIQNTIHQIRQAE</sequence>
<dbReference type="Proteomes" id="UP001430306">
    <property type="component" value="Unassembled WGS sequence"/>
</dbReference>
<evidence type="ECO:0000256" key="5">
    <source>
        <dbReference type="SAM" id="SignalP"/>
    </source>
</evidence>
<keyword evidence="8" id="KW-1185">Reference proteome</keyword>
<dbReference type="InterPro" id="IPR013427">
    <property type="entry name" value="Haem-bd_dom_put"/>
</dbReference>
<comment type="caution">
    <text evidence="7">The sequence shown here is derived from an EMBL/GenBank/DDBJ whole genome shotgun (WGS) entry which is preliminary data.</text>
</comment>
<reference evidence="7" key="1">
    <citation type="submission" date="2021-11" db="EMBL/GenBank/DDBJ databases">
        <title>Genome sequence.</title>
        <authorList>
            <person name="Sun Q."/>
        </authorList>
    </citation>
    <scope>NUCLEOTIDE SEQUENCE</scope>
    <source>
        <strain evidence="7">JC740</strain>
    </source>
</reference>
<evidence type="ECO:0000313" key="7">
    <source>
        <dbReference type="EMBL" id="MCC9644964.1"/>
    </source>
</evidence>
<dbReference type="NCBIfam" id="TIGR02603">
    <property type="entry name" value="CxxCH_TIGR02603"/>
    <property type="match status" value="1"/>
</dbReference>
<dbReference type="Pfam" id="PF13442">
    <property type="entry name" value="Cytochrome_CBB3"/>
    <property type="match status" value="1"/>
</dbReference>
<protein>
    <submittedName>
        <fullName evidence="7">C-type cytochrome</fullName>
    </submittedName>
</protein>
<dbReference type="InterPro" id="IPR011042">
    <property type="entry name" value="6-blade_b-propeller_TolB-like"/>
</dbReference>
<dbReference type="InterPro" id="IPR009056">
    <property type="entry name" value="Cyt_c-like_dom"/>
</dbReference>
<proteinExistence type="predicted"/>
<keyword evidence="3 4" id="KW-0408">Iron</keyword>
<keyword evidence="5" id="KW-0732">Signal</keyword>
<dbReference type="EMBL" id="JAJKFW010000062">
    <property type="protein sequence ID" value="MCC9644964.1"/>
    <property type="molecule type" value="Genomic_DNA"/>
</dbReference>
<dbReference type="InterPro" id="IPR046476">
    <property type="entry name" value="DUF6797"/>
</dbReference>
<name>A0ABS8NNL2_9BACT</name>
<dbReference type="PANTHER" id="PTHR33546:SF1">
    <property type="entry name" value="LARGE, MULTIFUNCTIONAL SECRETED PROTEIN"/>
    <property type="match status" value="1"/>
</dbReference>
<evidence type="ECO:0000313" key="8">
    <source>
        <dbReference type="Proteomes" id="UP001430306"/>
    </source>
</evidence>
<keyword evidence="1 4" id="KW-0349">Heme</keyword>
<dbReference type="Pfam" id="PF20601">
    <property type="entry name" value="DUF6797"/>
    <property type="match status" value="1"/>
</dbReference>
<feature type="chain" id="PRO_5045207423" evidence="5">
    <location>
        <begin position="30"/>
        <end position="1090"/>
    </location>
</feature>
<accession>A0ABS8NNL2</accession>
<dbReference type="Gene3D" id="1.10.760.10">
    <property type="entry name" value="Cytochrome c-like domain"/>
    <property type="match status" value="2"/>
</dbReference>
<evidence type="ECO:0000256" key="1">
    <source>
        <dbReference type="ARBA" id="ARBA00022617"/>
    </source>
</evidence>
<dbReference type="RefSeq" id="WP_230276624.1">
    <property type="nucleotide sequence ID" value="NZ_JAJKFW010000062.1"/>
</dbReference>
<dbReference type="InterPro" id="IPR036909">
    <property type="entry name" value="Cyt_c-like_dom_sf"/>
</dbReference>
<dbReference type="PANTHER" id="PTHR33546">
    <property type="entry name" value="LARGE, MULTIFUNCTIONAL SECRETED PROTEIN-RELATED"/>
    <property type="match status" value="1"/>
</dbReference>
<organism evidence="7 8">
    <name type="scientific">Rhodopirellula halodulae</name>
    <dbReference type="NCBI Taxonomy" id="2894198"/>
    <lineage>
        <taxon>Bacteria</taxon>
        <taxon>Pseudomonadati</taxon>
        <taxon>Planctomycetota</taxon>
        <taxon>Planctomycetia</taxon>
        <taxon>Pirellulales</taxon>
        <taxon>Pirellulaceae</taxon>
        <taxon>Rhodopirellula</taxon>
    </lineage>
</organism>